<evidence type="ECO:0000256" key="7">
    <source>
        <dbReference type="SAM" id="Phobius"/>
    </source>
</evidence>
<keyword evidence="3 7" id="KW-0812">Transmembrane</keyword>
<feature type="transmembrane region" description="Helical" evidence="7">
    <location>
        <begin position="248"/>
        <end position="272"/>
    </location>
</feature>
<feature type="transmembrane region" description="Helical" evidence="7">
    <location>
        <begin position="330"/>
        <end position="352"/>
    </location>
</feature>
<comment type="subcellular location">
    <subcellularLocation>
        <location evidence="1">Cell membrane</location>
        <topology evidence="1">Multi-pass membrane protein</topology>
    </subcellularLocation>
</comment>
<sequence length="428" mass="44815">MMSHTSSGQTLPDQTASDDRTLGDAQLRLEQGVQEKQKAPRNPLKRLGIDTDKQWVNWVAVAVSVWLLITAVGVIGDGFKAATGDHAEELFAFAQNPLIALMVGILATALIQSSSTTTSIVVGMMAGGLPVQIAIPMLMGANVGTTLTSTLVSLGMVRDKESFRRGFAAASVHDMFNLLAVLIFLPLELMFGLLEKVTGFLVSGVNAESEQAGFLATGMEGLGTFIGFITEPGKDLLVASTSWLPETIAGVAQILIGIALILGVVNFIGALLKVVMVGKAKDILHKSLGRGPISGIGAGMVITMLVQSSSTTTALVVPLAGSNTLSIRQVYPFTIGANIGTTITALIAAFAFTGLEGQVALQGALIHLMFNVFAALVIYGIPGVREVPLFLAQGIANIGARNKLYIAAWVLGMFLVLPGVLILLTTVF</sequence>
<feature type="compositionally biased region" description="Polar residues" evidence="6">
    <location>
        <begin position="1"/>
        <end position="15"/>
    </location>
</feature>
<dbReference type="EMBL" id="JASNVH010000014">
    <property type="protein sequence ID" value="MDK4307696.1"/>
    <property type="molecule type" value="Genomic_DNA"/>
</dbReference>
<dbReference type="GO" id="GO:0005436">
    <property type="term" value="F:sodium:phosphate symporter activity"/>
    <property type="evidence" value="ECO:0007669"/>
    <property type="project" value="InterPro"/>
</dbReference>
<dbReference type="Proteomes" id="UP001224412">
    <property type="component" value="Unassembled WGS sequence"/>
</dbReference>
<dbReference type="GO" id="GO:0005886">
    <property type="term" value="C:plasma membrane"/>
    <property type="evidence" value="ECO:0007669"/>
    <property type="project" value="UniProtKB-SubCell"/>
</dbReference>
<keyword evidence="4 7" id="KW-1133">Transmembrane helix</keyword>
<dbReference type="NCBIfam" id="NF037997">
    <property type="entry name" value="Na_Pi_symport"/>
    <property type="match status" value="1"/>
</dbReference>
<evidence type="ECO:0000313" key="9">
    <source>
        <dbReference type="Proteomes" id="UP001224412"/>
    </source>
</evidence>
<protein>
    <submittedName>
        <fullName evidence="8">Na/Pi symporter</fullName>
    </submittedName>
</protein>
<comment type="caution">
    <text evidence="8">The sequence shown here is derived from an EMBL/GenBank/DDBJ whole genome shotgun (WGS) entry which is preliminary data.</text>
</comment>
<evidence type="ECO:0000256" key="4">
    <source>
        <dbReference type="ARBA" id="ARBA00022989"/>
    </source>
</evidence>
<name>A0AAP4BQX3_9CORY</name>
<evidence type="ECO:0000313" key="8">
    <source>
        <dbReference type="EMBL" id="MDK4307696.1"/>
    </source>
</evidence>
<feature type="transmembrane region" description="Helical" evidence="7">
    <location>
        <begin position="364"/>
        <end position="384"/>
    </location>
</feature>
<reference evidence="8" key="1">
    <citation type="submission" date="2023-05" db="EMBL/GenBank/DDBJ databases">
        <title>Metabolic capabilities are highly conserved among human nasal-associated Corynebacterium species in pangenomic analyses.</title>
        <authorList>
            <person name="Tran T.H."/>
            <person name="Roberts A.Q."/>
            <person name="Escapa I.F."/>
            <person name="Gao W."/>
            <person name="Conlan S."/>
            <person name="Kong H."/>
            <person name="Segre J.A."/>
            <person name="Kelly M.S."/>
            <person name="Lemon K.P."/>
        </authorList>
    </citation>
    <scope>NUCLEOTIDE SEQUENCE</scope>
    <source>
        <strain evidence="8">KPL2773</strain>
    </source>
</reference>
<feature type="region of interest" description="Disordered" evidence="6">
    <location>
        <begin position="1"/>
        <end position="22"/>
    </location>
</feature>
<evidence type="ECO:0000256" key="6">
    <source>
        <dbReference type="SAM" id="MobiDB-lite"/>
    </source>
</evidence>
<dbReference type="Pfam" id="PF02690">
    <property type="entry name" value="Na_Pi_cotrans"/>
    <property type="match status" value="2"/>
</dbReference>
<feature type="transmembrane region" description="Helical" evidence="7">
    <location>
        <begin position="131"/>
        <end position="154"/>
    </location>
</feature>
<dbReference type="GO" id="GO:0044341">
    <property type="term" value="P:sodium-dependent phosphate transport"/>
    <property type="evidence" value="ECO:0007669"/>
    <property type="project" value="InterPro"/>
</dbReference>
<keyword evidence="5 7" id="KW-0472">Membrane</keyword>
<organism evidence="8 9">
    <name type="scientific">Corynebacterium pseudodiphtheriticum</name>
    <dbReference type="NCBI Taxonomy" id="37637"/>
    <lineage>
        <taxon>Bacteria</taxon>
        <taxon>Bacillati</taxon>
        <taxon>Actinomycetota</taxon>
        <taxon>Actinomycetes</taxon>
        <taxon>Mycobacteriales</taxon>
        <taxon>Corynebacteriaceae</taxon>
        <taxon>Corynebacterium</taxon>
    </lineage>
</organism>
<feature type="transmembrane region" description="Helical" evidence="7">
    <location>
        <begin position="55"/>
        <end position="78"/>
    </location>
</feature>
<evidence type="ECO:0000256" key="1">
    <source>
        <dbReference type="ARBA" id="ARBA00004651"/>
    </source>
</evidence>
<dbReference type="InterPro" id="IPR003841">
    <property type="entry name" value="Na/Pi_transpt"/>
</dbReference>
<gene>
    <name evidence="8" type="ORF">QPX42_09120</name>
</gene>
<feature type="transmembrane region" description="Helical" evidence="7">
    <location>
        <begin position="293"/>
        <end position="310"/>
    </location>
</feature>
<proteinExistence type="predicted"/>
<dbReference type="PANTHER" id="PTHR10010">
    <property type="entry name" value="SOLUTE CARRIER FAMILY 34 SODIUM PHOSPHATE , MEMBER 2-RELATED"/>
    <property type="match status" value="1"/>
</dbReference>
<dbReference type="PANTHER" id="PTHR10010:SF46">
    <property type="entry name" value="SODIUM-DEPENDENT PHOSPHATE TRANSPORT PROTEIN 2B"/>
    <property type="match status" value="1"/>
</dbReference>
<feature type="transmembrane region" description="Helical" evidence="7">
    <location>
        <begin position="404"/>
        <end position="424"/>
    </location>
</feature>
<keyword evidence="2" id="KW-1003">Cell membrane</keyword>
<dbReference type="AlphaFoldDB" id="A0AAP4BQX3"/>
<feature type="transmembrane region" description="Helical" evidence="7">
    <location>
        <begin position="175"/>
        <end position="194"/>
    </location>
</feature>
<dbReference type="RefSeq" id="WP_284584553.1">
    <property type="nucleotide sequence ID" value="NZ_JASNTX010000001.1"/>
</dbReference>
<evidence type="ECO:0000256" key="5">
    <source>
        <dbReference type="ARBA" id="ARBA00023136"/>
    </source>
</evidence>
<feature type="transmembrane region" description="Helical" evidence="7">
    <location>
        <begin position="90"/>
        <end position="111"/>
    </location>
</feature>
<evidence type="ECO:0000256" key="2">
    <source>
        <dbReference type="ARBA" id="ARBA00022475"/>
    </source>
</evidence>
<evidence type="ECO:0000256" key="3">
    <source>
        <dbReference type="ARBA" id="ARBA00022692"/>
    </source>
</evidence>
<accession>A0AAP4BQX3</accession>